<feature type="compositionally biased region" description="Basic and acidic residues" evidence="2">
    <location>
        <begin position="1976"/>
        <end position="1990"/>
    </location>
</feature>
<organism evidence="3 4">
    <name type="scientific">Saprolegnia parasitica (strain CBS 223.65)</name>
    <dbReference type="NCBI Taxonomy" id="695850"/>
    <lineage>
        <taxon>Eukaryota</taxon>
        <taxon>Sar</taxon>
        <taxon>Stramenopiles</taxon>
        <taxon>Oomycota</taxon>
        <taxon>Saprolegniomycetes</taxon>
        <taxon>Saprolegniales</taxon>
        <taxon>Saprolegniaceae</taxon>
        <taxon>Saprolegnia</taxon>
    </lineage>
</organism>
<keyword evidence="4" id="KW-1185">Reference proteome</keyword>
<dbReference type="InterPro" id="IPR036322">
    <property type="entry name" value="WD40_repeat_dom_sf"/>
</dbReference>
<evidence type="ECO:0000313" key="4">
    <source>
        <dbReference type="Proteomes" id="UP000030745"/>
    </source>
</evidence>
<feature type="compositionally biased region" description="Acidic residues" evidence="2">
    <location>
        <begin position="1608"/>
        <end position="1617"/>
    </location>
</feature>
<sequence length="2062" mass="226812">MSFVLVGFSTGLIQAYDQASARYIGLFQDPQLNTSISVLFMLALPTHAAVREGDSAWGGKLRSKTRLASHRTTGTPTWVASQDRRICVDSPAVLLAGTSDGWLYGWRTSGRSAKFQELQATWRWSAHVHHIHTLLSVRVDSRHFGVLSVAGPGLFKIWDLHAAPPSIVMQHDGSCPTKALVTSACLLTEHAKLHYLICGYEDGSVQAFEIVSQLHAIEATSATTWDVQWRLFASVQPHERRVACIRQVPHPGHLPPPLNILLNCAFATSSYDGHVIVWVIDSDARTIVERRYFELYAPVLSVFAYGNFLVVGLPTEICRVQYVCNCPDSERREEMPDTAPVPVASPVIEVAPSLFNSHTVIVVPTMARLPQDTPPGLTPDANVVNIDALSAPPIEAALKDSLSMSEPPSHSPLTKIGSATQAIYDYAKSLYRNVGDDPSKIHLAAGDLRRVYRVWQGLSPTPLRRISGKEVSEYLRRRLWQLETPVFWQDILDALYAFAAEPSTVQDRTPGPETPSSAKKALVSYNILGEKHVTYVPLSTTPLLSSPAISRTPAMPRVNSRPVPLAAKELRTPIVLPNELAAYWHSDVCWCNRVLSWPSTPAGPETDAGIEGKCSSCRHRRISLSSPGDSFTERAVIAIIYHIYHSMHMERQHAANTSLLHVTFRGSSSGTLCLPNESSYEFWFSYGMPSVVEHKLCWFLLSVAQFESTLAMAATFGAFLNLHDTLPVVPFHIQHLYLDGFDWLHARRLVQHSDLLPGADTVQPLELVYGGQHAHWERVSIANCQACTQALLIYPKVPPQWVTHTITSVAEIAQDGTIEIHTFLSLWVREWRSSCIAYEAAEFYLFDPTSHPSIREMDVDFRKLRVLLDCFVYCDRTRDGCVESDKFIAIMTGLLNLWPPCDVNVLDELDRLVDRYHDHDGDGHVCYLDLFALLYIVAIKTRLYLSFPDILEFSSGYKLEMDAAFESHAVAYAQHKLFDGPPIGLQAKPSSDAPTSRRRLHELSTDTFDWAHTVLPDRSADVQLGELDMIVHTPASRAKVSTAQMHAHVPTARHAPHAVLPAPPYVPASAKTDKRSMASALAMRELVDRTGSPSDVVHPVPVPAPSTRQCRVKDVGTPPPSSSTVYIQFPDTAPYRVRSAIGLELPSTPEEVPSVDYDEPQVVWRAVATPMSSTVSAAETPVLAAESVAADIDDGASVASSRSENAAVETFVTQEALATLIASKDADEEPLVELESVVPHQEVVIPTQTVEDAVDGATEDAPKTVPEMEPDTTPVCEPEANVVPERPVTPAADDEHASDPLPIDTNAPSDDIDEDDNSTSTESNDSESEAESFEGRETLDPPAPTESEDDALRRMQEELLAIEGLLPNEPIVTPKKRFPMVITRVPAFSSTEILPLGEHDIAYPGDAPPFVRAPELTALTMLQDIEWEVTDVDKTETRDSFKPYDVLPRLLAFDAMYPWVPVAIDFTPLPSPDVSDDGGSSSDDDMENDDDESSDEDDDDDNEAVDNSPLASERRGNNDEVDVARAKTPAAMTESPTENLSDLLDAEEARRRRRKLKNPISAGEGSPVIATTAHVPTPRRTFLFSHPVELKAKVLYKKRTSVSWTPEDASDDDDDDADGQRSMHSEFDRSMLYGDRNVSGDICLSARLESNLHHRWSAVFETEERGIHHTLVAMVPPSPLEVVSTLHNSDVTYAPPEDRKASARIRRLTKRRLSTFRSERLLREKDCADIALTLGEVYHGSVAPGSTLYFSYENTDPTSIVTFKLHCTSGDAELYASTTTPAPCSSDYDWRAKDVHASDASGTHRTIVVYPHDKLVKRSVFHLGLVGVAGNPCYVHLSAVSSGQSMDVTASMEHVGNLIATFNSLANLVNRDLDNHQSSGDDLAYTGLRAHYEAIQRRSTHGKPSVERIAQAFVGERAVSSDSAPAAVTEAENDARGFQVLLERLVDFDKDASDDDDDGNHAHHDGSACGDDDVLHDDGGPSIRESRRESSVALLTPQQESATDRASLRPAIQKMVADRLGDVVARRAHPAVMRDPATPGPIAYSLKPSKAKHRAIDTLLGD</sequence>
<feature type="region of interest" description="Disordered" evidence="2">
    <location>
        <begin position="1952"/>
        <end position="2008"/>
    </location>
</feature>
<dbReference type="SUPFAM" id="SSF47473">
    <property type="entry name" value="EF-hand"/>
    <property type="match status" value="1"/>
</dbReference>
<feature type="region of interest" description="Disordered" evidence="2">
    <location>
        <begin position="1468"/>
        <end position="1545"/>
    </location>
</feature>
<feature type="compositionally biased region" description="Acidic residues" evidence="2">
    <location>
        <begin position="1482"/>
        <end position="1504"/>
    </location>
</feature>
<proteinExistence type="predicted"/>
<dbReference type="InterPro" id="IPR018247">
    <property type="entry name" value="EF_Hand_1_Ca_BS"/>
</dbReference>
<protein>
    <submittedName>
        <fullName evidence="3">Uncharacterized protein</fullName>
    </submittedName>
</protein>
<gene>
    <name evidence="3" type="ORF">SPRG_18869</name>
</gene>
<accession>A0A067D2L6</accession>
<dbReference type="PROSITE" id="PS00018">
    <property type="entry name" value="EF_HAND_1"/>
    <property type="match status" value="1"/>
</dbReference>
<dbReference type="GeneID" id="24140364"/>
<evidence type="ECO:0000256" key="2">
    <source>
        <dbReference type="SAM" id="MobiDB-lite"/>
    </source>
</evidence>
<dbReference type="SUPFAM" id="SSF50978">
    <property type="entry name" value="WD40 repeat-like"/>
    <property type="match status" value="1"/>
</dbReference>
<feature type="region of interest" description="Disordered" evidence="2">
    <location>
        <begin position="1601"/>
        <end position="1628"/>
    </location>
</feature>
<dbReference type="STRING" id="695850.A0A067D2L6"/>
<keyword evidence="1" id="KW-0106">Calcium</keyword>
<dbReference type="InterPro" id="IPR015943">
    <property type="entry name" value="WD40/YVTN_repeat-like_dom_sf"/>
</dbReference>
<dbReference type="PANTHER" id="PTHR35711">
    <property type="entry name" value="EXPRESSED PROTEIN"/>
    <property type="match status" value="1"/>
</dbReference>
<dbReference type="OMA" id="RVSIANC"/>
<feature type="region of interest" description="Disordered" evidence="2">
    <location>
        <begin position="1090"/>
        <end position="1124"/>
    </location>
</feature>
<dbReference type="Proteomes" id="UP000030745">
    <property type="component" value="Unassembled WGS sequence"/>
</dbReference>
<evidence type="ECO:0000313" key="3">
    <source>
        <dbReference type="EMBL" id="KDO35720.1"/>
    </source>
</evidence>
<dbReference type="PANTHER" id="PTHR35711:SF1">
    <property type="entry name" value="ECTODERMAL, ISOFORM F"/>
    <property type="match status" value="1"/>
</dbReference>
<dbReference type="KEGG" id="spar:SPRG_18869"/>
<dbReference type="RefSeq" id="XP_012194084.1">
    <property type="nucleotide sequence ID" value="XM_012338694.1"/>
</dbReference>
<feature type="region of interest" description="Disordered" evidence="2">
    <location>
        <begin position="1260"/>
        <end position="1349"/>
    </location>
</feature>
<dbReference type="InterPro" id="IPR011992">
    <property type="entry name" value="EF-hand-dom_pair"/>
</dbReference>
<dbReference type="Gene3D" id="2.130.10.10">
    <property type="entry name" value="YVTN repeat-like/Quinoprotein amine dehydrogenase"/>
    <property type="match status" value="1"/>
</dbReference>
<reference evidence="3 4" key="1">
    <citation type="journal article" date="2013" name="PLoS Genet.">
        <title>Distinctive expansion of potential virulence genes in the genome of the oomycete fish pathogen Saprolegnia parasitica.</title>
        <authorList>
            <person name="Jiang R.H."/>
            <person name="de Bruijn I."/>
            <person name="Haas B.J."/>
            <person name="Belmonte R."/>
            <person name="Lobach L."/>
            <person name="Christie J."/>
            <person name="van den Ackerveken G."/>
            <person name="Bottin A."/>
            <person name="Bulone V."/>
            <person name="Diaz-Moreno S.M."/>
            <person name="Dumas B."/>
            <person name="Fan L."/>
            <person name="Gaulin E."/>
            <person name="Govers F."/>
            <person name="Grenville-Briggs L.J."/>
            <person name="Horner N.R."/>
            <person name="Levin J.Z."/>
            <person name="Mammella M."/>
            <person name="Meijer H.J."/>
            <person name="Morris P."/>
            <person name="Nusbaum C."/>
            <person name="Oome S."/>
            <person name="Phillips A.J."/>
            <person name="van Rooyen D."/>
            <person name="Rzeszutek E."/>
            <person name="Saraiva M."/>
            <person name="Secombes C.J."/>
            <person name="Seidl M.F."/>
            <person name="Snel B."/>
            <person name="Stassen J.H."/>
            <person name="Sykes S."/>
            <person name="Tripathy S."/>
            <person name="van den Berg H."/>
            <person name="Vega-Arreguin J.C."/>
            <person name="Wawra S."/>
            <person name="Young S.K."/>
            <person name="Zeng Q."/>
            <person name="Dieguez-Uribeondo J."/>
            <person name="Russ C."/>
            <person name="Tyler B.M."/>
            <person name="van West P."/>
        </authorList>
    </citation>
    <scope>NUCLEOTIDE SEQUENCE [LARGE SCALE GENOMIC DNA]</scope>
    <source>
        <strain evidence="3 4">CBS 223.65</strain>
    </source>
</reference>
<dbReference type="EMBL" id="KK583189">
    <property type="protein sequence ID" value="KDO35720.1"/>
    <property type="molecule type" value="Genomic_DNA"/>
</dbReference>
<name>A0A067D2L6_SAPPC</name>
<dbReference type="OrthoDB" id="167420at2759"/>
<feature type="compositionally biased region" description="Basic and acidic residues" evidence="2">
    <location>
        <begin position="1512"/>
        <end position="1525"/>
    </location>
</feature>
<feature type="compositionally biased region" description="Basic and acidic residues" evidence="2">
    <location>
        <begin position="1618"/>
        <end position="1628"/>
    </location>
</feature>
<dbReference type="VEuPathDB" id="FungiDB:SPRG_18869"/>
<evidence type="ECO:0000256" key="1">
    <source>
        <dbReference type="ARBA" id="ARBA00022837"/>
    </source>
</evidence>